<dbReference type="PROSITE" id="PS50026">
    <property type="entry name" value="EGF_3"/>
    <property type="match status" value="1"/>
</dbReference>
<dbReference type="InterPro" id="IPR000742">
    <property type="entry name" value="EGF"/>
</dbReference>
<dbReference type="PROSITE" id="PS00022">
    <property type="entry name" value="EGF_1"/>
    <property type="match status" value="1"/>
</dbReference>
<evidence type="ECO:0000313" key="5">
    <source>
        <dbReference type="Proteomes" id="UP000005408"/>
    </source>
</evidence>
<feature type="region of interest" description="Disordered" evidence="2">
    <location>
        <begin position="342"/>
        <end position="362"/>
    </location>
</feature>
<keyword evidence="1" id="KW-0245">EGF-like domain</keyword>
<feature type="disulfide bond" evidence="1">
    <location>
        <begin position="128"/>
        <end position="137"/>
    </location>
</feature>
<keyword evidence="5" id="KW-1185">Reference proteome</keyword>
<dbReference type="PROSITE" id="PS01186">
    <property type="entry name" value="EGF_2"/>
    <property type="match status" value="1"/>
</dbReference>
<dbReference type="Proteomes" id="UP000005408">
    <property type="component" value="Unassembled WGS sequence"/>
</dbReference>
<evidence type="ECO:0000256" key="2">
    <source>
        <dbReference type="SAM" id="MobiDB-lite"/>
    </source>
</evidence>
<accession>A0A8W8HYY3</accession>
<comment type="caution">
    <text evidence="1">Lacks conserved residue(s) required for the propagation of feature annotation.</text>
</comment>
<dbReference type="EnsemblMetazoa" id="G11591.3">
    <property type="protein sequence ID" value="G11591.3:cds"/>
    <property type="gene ID" value="G11591"/>
</dbReference>
<name>A0A8W8HYY3_MAGGI</name>
<evidence type="ECO:0000259" key="3">
    <source>
        <dbReference type="PROSITE" id="PS50026"/>
    </source>
</evidence>
<organism evidence="4 5">
    <name type="scientific">Magallana gigas</name>
    <name type="common">Pacific oyster</name>
    <name type="synonym">Crassostrea gigas</name>
    <dbReference type="NCBI Taxonomy" id="29159"/>
    <lineage>
        <taxon>Eukaryota</taxon>
        <taxon>Metazoa</taxon>
        <taxon>Spiralia</taxon>
        <taxon>Lophotrochozoa</taxon>
        <taxon>Mollusca</taxon>
        <taxon>Bivalvia</taxon>
        <taxon>Autobranchia</taxon>
        <taxon>Pteriomorphia</taxon>
        <taxon>Ostreida</taxon>
        <taxon>Ostreoidea</taxon>
        <taxon>Ostreidae</taxon>
        <taxon>Magallana</taxon>
    </lineage>
</organism>
<dbReference type="AlphaFoldDB" id="A0A8W8HYY3"/>
<reference evidence="4" key="1">
    <citation type="submission" date="2022-08" db="UniProtKB">
        <authorList>
            <consortium name="EnsemblMetazoa"/>
        </authorList>
    </citation>
    <scope>IDENTIFICATION</scope>
    <source>
        <strain evidence="4">05x7-T-G4-1.051#20</strain>
    </source>
</reference>
<feature type="domain" description="EGF-like" evidence="3">
    <location>
        <begin position="92"/>
        <end position="138"/>
    </location>
</feature>
<proteinExistence type="predicted"/>
<keyword evidence="1" id="KW-1015">Disulfide bond</keyword>
<evidence type="ECO:0000256" key="1">
    <source>
        <dbReference type="PROSITE-ProRule" id="PRU00076"/>
    </source>
</evidence>
<sequence length="370" mass="41758">MFNHIGKRTPILEEFLGDFAVHLERSIQVKYSFAVEEYFKACQDNSNCPDNSECEPISGVGCSTNKCKCNDGFDAVDLPFQSDGQTVTVCADLGFCSPFDNFENDCGVNGQCTVIVDEYGRIRAACECYIGYYGPSCEETSPSTKMPVITTTKKPGNIGAILPILGPFPCFNRRWGRCFSVLGWIEFIKMAAFMRVVDEQVRRDLRRQRIFRDRQNPLDAYNDLEIIQRYRLDRQSIISIIDLIKDRLERPTQRSVSLPVSLQVFATLRFLGSGTQQRLIGDTLGISKSSVCRSIEDVTNALSASLQNIKFPTSDIDVTRTKLHNICIDKHLPVSDIPEELPEDENDVVYQGPVNDGKSTRDQLIRQRFS</sequence>
<evidence type="ECO:0000313" key="4">
    <source>
        <dbReference type="EnsemblMetazoa" id="G11591.3:cds"/>
    </source>
</evidence>
<protein>
    <recommendedName>
        <fullName evidence="3">EGF-like domain-containing protein</fullName>
    </recommendedName>
</protein>